<dbReference type="Proteomes" id="UP000765507">
    <property type="component" value="Unassembled WGS sequence"/>
</dbReference>
<evidence type="ECO:0000256" key="4">
    <source>
        <dbReference type="ARBA" id="ARBA00022843"/>
    </source>
</evidence>
<feature type="region of interest" description="Disordered" evidence="11">
    <location>
        <begin position="348"/>
        <end position="476"/>
    </location>
</feature>
<evidence type="ECO:0000313" key="12">
    <source>
        <dbReference type="EMBL" id="KAG6937524.1"/>
    </source>
</evidence>
<evidence type="ECO:0000256" key="6">
    <source>
        <dbReference type="ARBA" id="ARBA00023054"/>
    </source>
</evidence>
<feature type="non-terminal residue" evidence="12">
    <location>
        <position position="476"/>
    </location>
</feature>
<comment type="function">
    <text evidence="8">Regulates cellular senescence through inhibition of PTEN translation. Acts as a pro-apoptotic regulator in response to DNA damage.</text>
</comment>
<dbReference type="InterPro" id="IPR028364">
    <property type="entry name" value="Ribosomal_uL1/biogenesis"/>
</dbReference>
<keyword evidence="3" id="KW-0597">Phosphoprotein</keyword>
<comment type="subcellular location">
    <subcellularLocation>
        <location evidence="1">Nucleus</location>
        <location evidence="1">Nucleolus</location>
    </subcellularLocation>
</comment>
<keyword evidence="6" id="KW-0175">Coiled coil</keyword>
<gene>
    <name evidence="12" type="primary">RSL1D1</name>
    <name evidence="12" type="ORF">G0U57_009108</name>
</gene>
<evidence type="ECO:0000256" key="1">
    <source>
        <dbReference type="ARBA" id="ARBA00004604"/>
    </source>
</evidence>
<evidence type="ECO:0000256" key="3">
    <source>
        <dbReference type="ARBA" id="ARBA00022553"/>
    </source>
</evidence>
<evidence type="ECO:0000256" key="9">
    <source>
        <dbReference type="ARBA" id="ARBA00061550"/>
    </source>
</evidence>
<reference evidence="12 13" key="1">
    <citation type="journal article" date="2020" name="G3 (Bethesda)">
        <title>Draft Genome of the Common Snapping Turtle, Chelydra serpentina, a Model for Phenotypic Plasticity in Reptiles.</title>
        <authorList>
            <person name="Das D."/>
            <person name="Singh S.K."/>
            <person name="Bierstedt J."/>
            <person name="Erickson A."/>
            <person name="Galli G.L.J."/>
            <person name="Crossley D.A. 2nd"/>
            <person name="Rhen T."/>
        </authorList>
    </citation>
    <scope>NUCLEOTIDE SEQUENCE [LARGE SCALE GENOMIC DNA]</scope>
    <source>
        <strain evidence="12">KW</strain>
    </source>
</reference>
<evidence type="ECO:0000313" key="13">
    <source>
        <dbReference type="Proteomes" id="UP000765507"/>
    </source>
</evidence>
<dbReference type="InterPro" id="IPR023674">
    <property type="entry name" value="Ribosomal_uL1-like"/>
</dbReference>
<name>A0A8T1T9S2_CHESE</name>
<feature type="compositionally biased region" description="Basic residues" evidence="11">
    <location>
        <begin position="283"/>
        <end position="295"/>
    </location>
</feature>
<comment type="caution">
    <text evidence="12">The sequence shown here is derived from an EMBL/GenBank/DDBJ whole genome shotgun (WGS) entry which is preliminary data.</text>
</comment>
<evidence type="ECO:0000256" key="2">
    <source>
        <dbReference type="ARBA" id="ARBA00022499"/>
    </source>
</evidence>
<feature type="region of interest" description="Disordered" evidence="11">
    <location>
        <begin position="275"/>
        <end position="325"/>
    </location>
</feature>
<keyword evidence="2" id="KW-1017">Isopeptide bond</keyword>
<dbReference type="EMBL" id="JAHGAV010000023">
    <property type="protein sequence ID" value="KAG6937524.1"/>
    <property type="molecule type" value="Genomic_DNA"/>
</dbReference>
<keyword evidence="4" id="KW-0832">Ubl conjugation</keyword>
<feature type="compositionally biased region" description="Basic residues" evidence="11">
    <location>
        <begin position="454"/>
        <end position="476"/>
    </location>
</feature>
<keyword evidence="7" id="KW-0539">Nucleus</keyword>
<dbReference type="AlphaFoldDB" id="A0A8T1T9S2"/>
<evidence type="ECO:0000256" key="7">
    <source>
        <dbReference type="ARBA" id="ARBA00023242"/>
    </source>
</evidence>
<dbReference type="Pfam" id="PF00687">
    <property type="entry name" value="Ribosomal_L1"/>
    <property type="match status" value="1"/>
</dbReference>
<dbReference type="GO" id="GO:0005730">
    <property type="term" value="C:nucleolus"/>
    <property type="evidence" value="ECO:0007669"/>
    <property type="project" value="UniProtKB-SubCell"/>
</dbReference>
<dbReference type="CDD" id="cd00403">
    <property type="entry name" value="Ribosomal_L1"/>
    <property type="match status" value="1"/>
</dbReference>
<evidence type="ECO:0000256" key="5">
    <source>
        <dbReference type="ARBA" id="ARBA00022990"/>
    </source>
</evidence>
<accession>A0A8T1T9S2</accession>
<proteinExistence type="inferred from homology"/>
<organism evidence="12 13">
    <name type="scientific">Chelydra serpentina</name>
    <name type="common">Snapping turtle</name>
    <name type="synonym">Testudo serpentina</name>
    <dbReference type="NCBI Taxonomy" id="8475"/>
    <lineage>
        <taxon>Eukaryota</taxon>
        <taxon>Metazoa</taxon>
        <taxon>Chordata</taxon>
        <taxon>Craniata</taxon>
        <taxon>Vertebrata</taxon>
        <taxon>Euteleostomi</taxon>
        <taxon>Archelosauria</taxon>
        <taxon>Testudinata</taxon>
        <taxon>Testudines</taxon>
        <taxon>Cryptodira</taxon>
        <taxon>Durocryptodira</taxon>
        <taxon>Americhelydia</taxon>
        <taxon>Chelydroidea</taxon>
        <taxon>Chelydridae</taxon>
        <taxon>Chelydra</taxon>
    </lineage>
</organism>
<evidence type="ECO:0000256" key="8">
    <source>
        <dbReference type="ARBA" id="ARBA00054167"/>
    </source>
</evidence>
<sequence length="476" mass="53200">HACAQGPLPAPTRVGLLWGLGSMAAPGQELDHAQVKKAVQALFAFTKTKDKTDELLLNENENVYLMVTVWKIPPQEQVIKIPLPHGIRPETSEVCLFTKDEPELSAEQTENLYKKLLIQNGITSISQIISYKTLKKEYKPFEAKRRLMNRFDLFLADDRIRRLLPSHIGKHFYQSKKAPLSVNLKAKNLAKELNKHIQGTILPVTNKGCCYTARVGHTGLKADELLENVTVAAEVISNKLPKNWKNIKVLHLKTLKSVALPIFNSYICNLDELDKQPPLHQKGGQKKKGKKRKQKAATEQTSTKAKVTAEKKKKNATTKDLEMEQKRKAETLAVIEPDEDDGEIPQLVPIQTEASIPGQEKTEPNQTPGKGVNMSRKPKTPLGKRKTTSLTPETPKTKLKLAENEADLPTPAQQKQPKKPRIPKEVVKEKELKKTPKKPATKSFVTPHGGKLVKSAKKAPKTPKQMPKKMKIPQSA</sequence>
<dbReference type="Gene3D" id="3.30.190.20">
    <property type="match status" value="1"/>
</dbReference>
<dbReference type="Gene3D" id="3.40.50.790">
    <property type="match status" value="1"/>
</dbReference>
<dbReference type="FunFam" id="3.40.50.790:FF:000004">
    <property type="entry name" value="Ribosomal L1 domain-containing 1-like 1"/>
    <property type="match status" value="1"/>
</dbReference>
<keyword evidence="5" id="KW-0007">Acetylation</keyword>
<dbReference type="InterPro" id="IPR016095">
    <property type="entry name" value="Ribosomal_uL1_3-a/b-sand"/>
</dbReference>
<dbReference type="SUPFAM" id="SSF56808">
    <property type="entry name" value="Ribosomal protein L1"/>
    <property type="match status" value="1"/>
</dbReference>
<protein>
    <recommendedName>
        <fullName evidence="10">Ribosomal L1 domain-containing protein 1</fullName>
    </recommendedName>
</protein>
<comment type="similarity">
    <text evidence="9">Belongs to the universal ribosomal protein uL1 family. Highly divergent.</text>
</comment>
<feature type="compositionally biased region" description="Basic and acidic residues" evidence="11">
    <location>
        <begin position="422"/>
        <end position="434"/>
    </location>
</feature>
<dbReference type="OrthoDB" id="10251727at2759"/>
<keyword evidence="13" id="KW-1185">Reference proteome</keyword>
<feature type="compositionally biased region" description="Basic residues" evidence="11">
    <location>
        <begin position="376"/>
        <end position="387"/>
    </location>
</feature>
<evidence type="ECO:0000256" key="10">
    <source>
        <dbReference type="ARBA" id="ARBA00070787"/>
    </source>
</evidence>
<evidence type="ECO:0000256" key="11">
    <source>
        <dbReference type="SAM" id="MobiDB-lite"/>
    </source>
</evidence>